<gene>
    <name evidence="5" type="ORF">B9Q01_02085</name>
</gene>
<dbReference type="AlphaFoldDB" id="A0A2R6ACK7"/>
<evidence type="ECO:0000313" key="5">
    <source>
        <dbReference type="EMBL" id="PSN84142.1"/>
    </source>
</evidence>
<keyword evidence="4" id="KW-0456">Lyase</keyword>
<dbReference type="Proteomes" id="UP000240880">
    <property type="component" value="Unassembled WGS sequence"/>
</dbReference>
<dbReference type="Gene3D" id="3.30.479.10">
    <property type="entry name" value="6-pyruvoyl tetrahydropterin synthase/QueD"/>
    <property type="match status" value="1"/>
</dbReference>
<keyword evidence="3" id="KW-0862">Zinc</keyword>
<reference evidence="5 6" key="1">
    <citation type="submission" date="2017-04" db="EMBL/GenBank/DDBJ databases">
        <title>Novel microbial lineages endemic to geothermal iron-oxide mats fill important gaps in the evolutionary history of Archaea.</title>
        <authorList>
            <person name="Jay Z.J."/>
            <person name="Beam J.P."/>
            <person name="Dlakic M."/>
            <person name="Rusch D.B."/>
            <person name="Kozubal M.A."/>
            <person name="Inskeep W.P."/>
        </authorList>
    </citation>
    <scope>NUCLEOTIDE SEQUENCE [LARGE SCALE GENOMIC DNA]</scope>
    <source>
        <strain evidence="5">OSP_D</strain>
    </source>
</reference>
<comment type="cofactor">
    <cofactor evidence="1">
        <name>Zn(2+)</name>
        <dbReference type="ChEBI" id="CHEBI:29105"/>
    </cofactor>
</comment>
<name>A0A2R6ACK7_9ARCH</name>
<keyword evidence="2" id="KW-0479">Metal-binding</keyword>
<dbReference type="GO" id="GO:0016829">
    <property type="term" value="F:lyase activity"/>
    <property type="evidence" value="ECO:0007669"/>
    <property type="project" value="UniProtKB-KW"/>
</dbReference>
<dbReference type="InterPro" id="IPR007115">
    <property type="entry name" value="6-PTP_synth/QueD"/>
</dbReference>
<dbReference type="EMBL" id="NEXC01000007">
    <property type="protein sequence ID" value="PSN84142.1"/>
    <property type="molecule type" value="Genomic_DNA"/>
</dbReference>
<comment type="caution">
    <text evidence="5">The sequence shown here is derived from an EMBL/GenBank/DDBJ whole genome shotgun (WGS) entry which is preliminary data.</text>
</comment>
<dbReference type="InterPro" id="IPR038418">
    <property type="entry name" value="6-PTP_synth/QueD_sf"/>
</dbReference>
<evidence type="ECO:0000256" key="1">
    <source>
        <dbReference type="ARBA" id="ARBA00001947"/>
    </source>
</evidence>
<dbReference type="PANTHER" id="PTHR12589:SF7">
    <property type="entry name" value="6-PYRUVOYL TETRAHYDROBIOPTERIN SYNTHASE"/>
    <property type="match status" value="1"/>
</dbReference>
<proteinExistence type="predicted"/>
<sequence length="167" mass="19210">MFFVSVDRRDLHFSSAHFIYSENFREPLHGHNYEVRVEVEGELGDSGFVINFLELKALAKSVLEKLDHKVLLPLYNPLLKVYQPKGSDELEEVRVEGKFGECYSIPKRDIALVPIKNTSVEELAEYILNELLKKMSERRGITSLSVEVYETPAFSARKAKKINTYTL</sequence>
<evidence type="ECO:0000256" key="2">
    <source>
        <dbReference type="ARBA" id="ARBA00022723"/>
    </source>
</evidence>
<dbReference type="SUPFAM" id="SSF55620">
    <property type="entry name" value="Tetrahydrobiopterin biosynthesis enzymes-like"/>
    <property type="match status" value="1"/>
</dbReference>
<accession>A0A2R6ACK7</accession>
<dbReference type="PANTHER" id="PTHR12589">
    <property type="entry name" value="PYRUVOYL TETRAHYDROBIOPTERIN SYNTHASE"/>
    <property type="match status" value="1"/>
</dbReference>
<dbReference type="Pfam" id="PF01242">
    <property type="entry name" value="PTPS"/>
    <property type="match status" value="1"/>
</dbReference>
<organism evidence="5 6">
    <name type="scientific">Candidatus Marsarchaeota G1 archaeon OSP_D</name>
    <dbReference type="NCBI Taxonomy" id="1978155"/>
    <lineage>
        <taxon>Archaea</taxon>
        <taxon>Candidatus Marsarchaeota</taxon>
        <taxon>Candidatus Marsarchaeota group 1</taxon>
    </lineage>
</organism>
<evidence type="ECO:0000256" key="4">
    <source>
        <dbReference type="ARBA" id="ARBA00023239"/>
    </source>
</evidence>
<dbReference type="GO" id="GO:0046872">
    <property type="term" value="F:metal ion binding"/>
    <property type="evidence" value="ECO:0007669"/>
    <property type="project" value="UniProtKB-KW"/>
</dbReference>
<evidence type="ECO:0000256" key="3">
    <source>
        <dbReference type="ARBA" id="ARBA00022833"/>
    </source>
</evidence>
<evidence type="ECO:0000313" key="6">
    <source>
        <dbReference type="Proteomes" id="UP000240880"/>
    </source>
</evidence>
<evidence type="ECO:0008006" key="7">
    <source>
        <dbReference type="Google" id="ProtNLM"/>
    </source>
</evidence>
<protein>
    <recommendedName>
        <fullName evidence="7">6-pyruvoyl tetrahydrobiopterin synthase</fullName>
    </recommendedName>
</protein>